<accession>A0A2C9WCU8</accession>
<dbReference type="AlphaFoldDB" id="A0A2C9WCU8"/>
<comment type="caution">
    <text evidence="2">The sequence shown here is derived from an EMBL/GenBank/DDBJ whole genome shotgun (WGS) entry which is preliminary data.</text>
</comment>
<dbReference type="Pfam" id="PF03087">
    <property type="entry name" value="BPS1"/>
    <property type="match status" value="1"/>
</dbReference>
<feature type="coiled-coil region" evidence="1">
    <location>
        <begin position="222"/>
        <end position="249"/>
    </location>
</feature>
<evidence type="ECO:0000313" key="2">
    <source>
        <dbReference type="EMBL" id="OAY57630.1"/>
    </source>
</evidence>
<dbReference type="Gramene" id="Manes.02G111900.1.v8.1">
    <property type="protein sequence ID" value="Manes.02G111900.1.v8.1.CDS"/>
    <property type="gene ID" value="Manes.02G111900.v8.1"/>
</dbReference>
<dbReference type="EMBL" id="CM004388">
    <property type="protein sequence ID" value="OAY57630.1"/>
    <property type="molecule type" value="Genomic_DNA"/>
</dbReference>
<dbReference type="PANTHER" id="PTHR33070">
    <property type="entry name" value="OS06G0725500 PROTEIN"/>
    <property type="match status" value="1"/>
</dbReference>
<protein>
    <submittedName>
        <fullName evidence="2">Uncharacterized protein</fullName>
    </submittedName>
</protein>
<proteinExistence type="predicted"/>
<sequence length="263" mass="29964">MANRYHVRSVSLPSRSHPTTLRVQEELNKLKTWEASSTSTSGSIFIGLSGLEDLYKEVNDLFSMSSAQDAFSHCQNGKCLDNLSDGSFKEQVQALQSALRRRKEDSSIEKSVANYTCFRNKINKGAKKYIAVLKQMESKVKASALEDNHLIRLFEEVIAMNISIFRSLFLFLSTSKPKRSRWSTVSKWMHKGTIACEEKQEIENHLESVDAALSERPHLVNIQIARQRLEALEASVEHIENCLENVFRNLIKTRAFILNIISQ</sequence>
<gene>
    <name evidence="2" type="ORF">MANES_02G111900v8</name>
</gene>
<keyword evidence="1" id="KW-0175">Coiled coil</keyword>
<dbReference type="GO" id="GO:0048364">
    <property type="term" value="P:root development"/>
    <property type="evidence" value="ECO:0007669"/>
    <property type="project" value="InterPro"/>
</dbReference>
<name>A0A2C9WCU8_MANES</name>
<dbReference type="OMA" id="MDICNVS"/>
<evidence type="ECO:0000313" key="3">
    <source>
        <dbReference type="Proteomes" id="UP000091857"/>
    </source>
</evidence>
<dbReference type="Proteomes" id="UP000091857">
    <property type="component" value="Chromosome 2"/>
</dbReference>
<reference evidence="3" key="1">
    <citation type="journal article" date="2016" name="Nat. Biotechnol.">
        <title>Sequencing wild and cultivated cassava and related species reveals extensive interspecific hybridization and genetic diversity.</title>
        <authorList>
            <person name="Bredeson J.V."/>
            <person name="Lyons J.B."/>
            <person name="Prochnik S.E."/>
            <person name="Wu G.A."/>
            <person name="Ha C.M."/>
            <person name="Edsinger-Gonzales E."/>
            <person name="Grimwood J."/>
            <person name="Schmutz J."/>
            <person name="Rabbi I.Y."/>
            <person name="Egesi C."/>
            <person name="Nauluvula P."/>
            <person name="Lebot V."/>
            <person name="Ndunguru J."/>
            <person name="Mkamilo G."/>
            <person name="Bart R.S."/>
            <person name="Setter T.L."/>
            <person name="Gleadow R.M."/>
            <person name="Kulakow P."/>
            <person name="Ferguson M.E."/>
            <person name="Rounsley S."/>
            <person name="Rokhsar D.S."/>
        </authorList>
    </citation>
    <scope>NUCLEOTIDE SEQUENCE [LARGE SCALE GENOMIC DNA]</scope>
    <source>
        <strain evidence="3">cv. AM560-2</strain>
    </source>
</reference>
<dbReference type="PANTHER" id="PTHR33070:SF109">
    <property type="entry name" value="DOMAIN PROTEIN, PUTATIVE (DUF241)-RELATED"/>
    <property type="match status" value="1"/>
</dbReference>
<dbReference type="InterPro" id="IPR004320">
    <property type="entry name" value="BPS1_pln"/>
</dbReference>
<dbReference type="GO" id="GO:0048367">
    <property type="term" value="P:shoot system development"/>
    <property type="evidence" value="ECO:0007669"/>
    <property type="project" value="InterPro"/>
</dbReference>
<organism evidence="2 3">
    <name type="scientific">Manihot esculenta</name>
    <name type="common">Cassava</name>
    <name type="synonym">Jatropha manihot</name>
    <dbReference type="NCBI Taxonomy" id="3983"/>
    <lineage>
        <taxon>Eukaryota</taxon>
        <taxon>Viridiplantae</taxon>
        <taxon>Streptophyta</taxon>
        <taxon>Embryophyta</taxon>
        <taxon>Tracheophyta</taxon>
        <taxon>Spermatophyta</taxon>
        <taxon>Magnoliopsida</taxon>
        <taxon>eudicotyledons</taxon>
        <taxon>Gunneridae</taxon>
        <taxon>Pentapetalae</taxon>
        <taxon>rosids</taxon>
        <taxon>fabids</taxon>
        <taxon>Malpighiales</taxon>
        <taxon>Euphorbiaceae</taxon>
        <taxon>Crotonoideae</taxon>
        <taxon>Manihoteae</taxon>
        <taxon>Manihot</taxon>
    </lineage>
</organism>
<keyword evidence="3" id="KW-1185">Reference proteome</keyword>
<dbReference type="STRING" id="3983.A0A2C9WCU8"/>
<evidence type="ECO:0000256" key="1">
    <source>
        <dbReference type="SAM" id="Coils"/>
    </source>
</evidence>